<proteinExistence type="predicted"/>
<evidence type="ECO:0000313" key="3">
    <source>
        <dbReference type="Proteomes" id="UP000176965"/>
    </source>
</evidence>
<gene>
    <name evidence="2" type="ORF">A2541_00240</name>
</gene>
<dbReference type="PANTHER" id="PTHR33969">
    <property type="entry name" value="SEGREGATION AND CONDENSATION PROTEIN A"/>
    <property type="match status" value="1"/>
</dbReference>
<name>A0A1G2PDV3_9BACT</name>
<dbReference type="EMBL" id="MHSQ01000028">
    <property type="protein sequence ID" value="OHA46520.1"/>
    <property type="molecule type" value="Genomic_DNA"/>
</dbReference>
<comment type="caution">
    <text evidence="2">The sequence shown here is derived from an EMBL/GenBank/DDBJ whole genome shotgun (WGS) entry which is preliminary data.</text>
</comment>
<dbReference type="Proteomes" id="UP000176965">
    <property type="component" value="Unassembled WGS sequence"/>
</dbReference>
<organism evidence="2 3">
    <name type="scientific">Candidatus Taylorbacteria bacterium RIFOXYD2_FULL_36_9</name>
    <dbReference type="NCBI Taxonomy" id="1802338"/>
    <lineage>
        <taxon>Bacteria</taxon>
        <taxon>Candidatus Tayloriibacteriota</taxon>
    </lineage>
</organism>
<evidence type="ECO:0000256" key="1">
    <source>
        <dbReference type="ARBA" id="ARBA00044777"/>
    </source>
</evidence>
<dbReference type="Gene3D" id="1.10.10.580">
    <property type="entry name" value="Structural maintenance of chromosome 1. Chain E"/>
    <property type="match status" value="1"/>
</dbReference>
<dbReference type="InterPro" id="IPR023093">
    <property type="entry name" value="ScpA-like_C"/>
</dbReference>
<dbReference type="STRING" id="1802338.A2541_00240"/>
<dbReference type="AlphaFoldDB" id="A0A1G2PDV3"/>
<dbReference type="PANTHER" id="PTHR33969:SF2">
    <property type="entry name" value="SEGREGATION AND CONDENSATION PROTEIN A"/>
    <property type="match status" value="1"/>
</dbReference>
<protein>
    <recommendedName>
        <fullName evidence="1">Segregation and condensation protein A</fullName>
    </recommendedName>
</protein>
<dbReference type="Gene3D" id="6.10.250.2410">
    <property type="match status" value="1"/>
</dbReference>
<evidence type="ECO:0000313" key="2">
    <source>
        <dbReference type="EMBL" id="OHA46520.1"/>
    </source>
</evidence>
<reference evidence="2 3" key="1">
    <citation type="journal article" date="2016" name="Nat. Commun.">
        <title>Thousands of microbial genomes shed light on interconnected biogeochemical processes in an aquifer system.</title>
        <authorList>
            <person name="Anantharaman K."/>
            <person name="Brown C.T."/>
            <person name="Hug L.A."/>
            <person name="Sharon I."/>
            <person name="Castelle C.J."/>
            <person name="Probst A.J."/>
            <person name="Thomas B.C."/>
            <person name="Singh A."/>
            <person name="Wilkins M.J."/>
            <person name="Karaoz U."/>
            <person name="Brodie E.L."/>
            <person name="Williams K.H."/>
            <person name="Hubbard S.S."/>
            <person name="Banfield J.F."/>
        </authorList>
    </citation>
    <scope>NUCLEOTIDE SEQUENCE [LARGE SCALE GENOMIC DNA]</scope>
</reference>
<dbReference type="InterPro" id="IPR003768">
    <property type="entry name" value="ScpA"/>
</dbReference>
<dbReference type="Pfam" id="PF02616">
    <property type="entry name" value="SMC_ScpA"/>
    <property type="match status" value="1"/>
</dbReference>
<accession>A0A1G2PDV3</accession>
<sequence>MSDNAFQIKTEVFEGPLDLLLNLIEKRKLFINDIALAKVADDYIAYLKSLEKFPIADSADFLVIASTLLLIKSRSLLPNLNLTEEEEQSVSDLERRLKIYQRIKELSIHIKNQFGKEIIFAPEPRKAIPVFSPDQGMTKENFLMAILAVIKILPKVENLPKAIVKKVISLEEMIGNLTKRIQSSLKLSFREFAKVGKEERINVIISFLAMLELVKQGVVNVRQNNEFDDIEMETQQTGVPNYN</sequence>